<accession>A0A1M6ELP0</accession>
<keyword evidence="1" id="KW-0812">Transmembrane</keyword>
<keyword evidence="1" id="KW-1133">Transmembrane helix</keyword>
<feature type="transmembrane region" description="Helical" evidence="1">
    <location>
        <begin position="35"/>
        <end position="52"/>
    </location>
</feature>
<evidence type="ECO:0000313" key="3">
    <source>
        <dbReference type="Proteomes" id="UP000184543"/>
    </source>
</evidence>
<keyword evidence="3" id="KW-1185">Reference proteome</keyword>
<proteinExistence type="predicted"/>
<organism evidence="2 3">
    <name type="scientific">Pseudozobellia thermophila</name>
    <dbReference type="NCBI Taxonomy" id="192903"/>
    <lineage>
        <taxon>Bacteria</taxon>
        <taxon>Pseudomonadati</taxon>
        <taxon>Bacteroidota</taxon>
        <taxon>Flavobacteriia</taxon>
        <taxon>Flavobacteriales</taxon>
        <taxon>Flavobacteriaceae</taxon>
        <taxon>Pseudozobellia</taxon>
    </lineage>
</organism>
<reference evidence="3" key="1">
    <citation type="submission" date="2016-11" db="EMBL/GenBank/DDBJ databases">
        <authorList>
            <person name="Varghese N."/>
            <person name="Submissions S."/>
        </authorList>
    </citation>
    <scope>NUCLEOTIDE SEQUENCE [LARGE SCALE GENOMIC DNA]</scope>
    <source>
        <strain evidence="3">DSM 19858</strain>
    </source>
</reference>
<dbReference type="Proteomes" id="UP000184543">
    <property type="component" value="Unassembled WGS sequence"/>
</dbReference>
<evidence type="ECO:0000256" key="1">
    <source>
        <dbReference type="SAM" id="Phobius"/>
    </source>
</evidence>
<protein>
    <submittedName>
        <fullName evidence="2">Uncharacterized protein</fullName>
    </submittedName>
</protein>
<gene>
    <name evidence="2" type="ORF">SAMN04488513_102103</name>
</gene>
<dbReference type="OrthoDB" id="1444535at2"/>
<evidence type="ECO:0000313" key="2">
    <source>
        <dbReference type="EMBL" id="SHI86421.1"/>
    </source>
</evidence>
<dbReference type="EMBL" id="FQYU01000002">
    <property type="protein sequence ID" value="SHI86421.1"/>
    <property type="molecule type" value="Genomic_DNA"/>
</dbReference>
<feature type="transmembrane region" description="Helical" evidence="1">
    <location>
        <begin position="12"/>
        <end position="29"/>
    </location>
</feature>
<dbReference type="AlphaFoldDB" id="A0A1M6ELP0"/>
<dbReference type="STRING" id="192903.SAMN04488513_102103"/>
<keyword evidence="1" id="KW-0472">Membrane</keyword>
<dbReference type="RefSeq" id="WP_072990198.1">
    <property type="nucleotide sequence ID" value="NZ_FQYU01000002.1"/>
</dbReference>
<sequence length="133" mass="15589">MKVYKLNPNTNKIILVAIVVVIGISFMFFKKTGSINPILIPPLLVLIFRYFWQQNHKALILDEDHLEFSLSPIQAKRMVRYSDLKDTYFMEKGKKFVFTTKTSKTIKLPLKEFHKNDRRAIKEELLKATSQKA</sequence>
<name>A0A1M6ELP0_9FLAO</name>